<dbReference type="Proteomes" id="UP000284842">
    <property type="component" value="Unassembled WGS sequence"/>
</dbReference>
<feature type="region of interest" description="Disordered" evidence="5">
    <location>
        <begin position="136"/>
        <end position="157"/>
    </location>
</feature>
<name>A0A409VY61_9AGAR</name>
<dbReference type="AlphaFoldDB" id="A0A409VY61"/>
<feature type="compositionally biased region" description="Low complexity" evidence="5">
    <location>
        <begin position="291"/>
        <end position="300"/>
    </location>
</feature>
<evidence type="ECO:0000256" key="6">
    <source>
        <dbReference type="SAM" id="Phobius"/>
    </source>
</evidence>
<dbReference type="PANTHER" id="PTHR13396">
    <property type="entry name" value="NEDD4 FAMILY INTERACTING PROTEIN 1/2"/>
    <property type="match status" value="1"/>
</dbReference>
<dbReference type="GO" id="GO:0030001">
    <property type="term" value="P:metal ion transport"/>
    <property type="evidence" value="ECO:0007669"/>
    <property type="project" value="InterPro"/>
</dbReference>
<dbReference type="CDD" id="cd22212">
    <property type="entry name" value="NDFIP-like"/>
    <property type="match status" value="1"/>
</dbReference>
<dbReference type="GO" id="GO:0048471">
    <property type="term" value="C:perinuclear region of cytoplasm"/>
    <property type="evidence" value="ECO:0007669"/>
    <property type="project" value="TreeGrafter"/>
</dbReference>
<dbReference type="EMBL" id="NHTK01005925">
    <property type="protein sequence ID" value="PPQ71189.1"/>
    <property type="molecule type" value="Genomic_DNA"/>
</dbReference>
<feature type="compositionally biased region" description="Polar residues" evidence="5">
    <location>
        <begin position="43"/>
        <end position="65"/>
    </location>
</feature>
<dbReference type="GO" id="GO:0016020">
    <property type="term" value="C:membrane"/>
    <property type="evidence" value="ECO:0007669"/>
    <property type="project" value="UniProtKB-SubCell"/>
</dbReference>
<feature type="transmembrane region" description="Helical" evidence="6">
    <location>
        <begin position="340"/>
        <end position="361"/>
    </location>
</feature>
<evidence type="ECO:0008006" key="9">
    <source>
        <dbReference type="Google" id="ProtNLM"/>
    </source>
</evidence>
<evidence type="ECO:0000256" key="3">
    <source>
        <dbReference type="ARBA" id="ARBA00022989"/>
    </source>
</evidence>
<dbReference type="InParanoid" id="A0A409VY61"/>
<comment type="caution">
    <text evidence="7">The sequence shown here is derived from an EMBL/GenBank/DDBJ whole genome shotgun (WGS) entry which is preliminary data.</text>
</comment>
<feature type="region of interest" description="Disordered" evidence="5">
    <location>
        <begin position="1"/>
        <end position="110"/>
    </location>
</feature>
<dbReference type="OrthoDB" id="10003116at2759"/>
<accession>A0A409VY61</accession>
<dbReference type="FunCoup" id="A0A409VY61">
    <property type="interactions" value="103"/>
</dbReference>
<organism evidence="7 8">
    <name type="scientific">Panaeolus cyanescens</name>
    <dbReference type="NCBI Taxonomy" id="181874"/>
    <lineage>
        <taxon>Eukaryota</taxon>
        <taxon>Fungi</taxon>
        <taxon>Dikarya</taxon>
        <taxon>Basidiomycota</taxon>
        <taxon>Agaricomycotina</taxon>
        <taxon>Agaricomycetes</taxon>
        <taxon>Agaricomycetidae</taxon>
        <taxon>Agaricales</taxon>
        <taxon>Agaricineae</taxon>
        <taxon>Galeropsidaceae</taxon>
        <taxon>Panaeolus</taxon>
    </lineage>
</organism>
<dbReference type="InterPro" id="IPR019325">
    <property type="entry name" value="NEDD4/Bsd2"/>
</dbReference>
<gene>
    <name evidence="7" type="ORF">CVT24_010007</name>
</gene>
<keyword evidence="8" id="KW-1185">Reference proteome</keyword>
<dbReference type="GO" id="GO:0006511">
    <property type="term" value="P:ubiquitin-dependent protein catabolic process"/>
    <property type="evidence" value="ECO:0007669"/>
    <property type="project" value="TreeGrafter"/>
</dbReference>
<feature type="region of interest" description="Disordered" evidence="5">
    <location>
        <begin position="286"/>
        <end position="320"/>
    </location>
</feature>
<evidence type="ECO:0000313" key="8">
    <source>
        <dbReference type="Proteomes" id="UP000284842"/>
    </source>
</evidence>
<feature type="transmembrane region" description="Helical" evidence="6">
    <location>
        <begin position="266"/>
        <end position="285"/>
    </location>
</feature>
<feature type="transmembrane region" description="Helical" evidence="6">
    <location>
        <begin position="230"/>
        <end position="254"/>
    </location>
</feature>
<dbReference type="STRING" id="181874.A0A409VY61"/>
<dbReference type="PANTHER" id="PTHR13396:SF5">
    <property type="entry name" value="NEDD4 FAMILY INTERACTING PROTEIN"/>
    <property type="match status" value="1"/>
</dbReference>
<evidence type="ECO:0000256" key="4">
    <source>
        <dbReference type="ARBA" id="ARBA00023136"/>
    </source>
</evidence>
<dbReference type="GO" id="GO:0007034">
    <property type="term" value="P:vacuolar transport"/>
    <property type="evidence" value="ECO:0007669"/>
    <property type="project" value="InterPro"/>
</dbReference>
<evidence type="ECO:0000256" key="1">
    <source>
        <dbReference type="ARBA" id="ARBA00004141"/>
    </source>
</evidence>
<dbReference type="Pfam" id="PF10176">
    <property type="entry name" value="NEDD4_Bsd2"/>
    <property type="match status" value="1"/>
</dbReference>
<evidence type="ECO:0000256" key="5">
    <source>
        <dbReference type="SAM" id="MobiDB-lite"/>
    </source>
</evidence>
<protein>
    <recommendedName>
        <fullName evidence="9">Metal homeostatis protein BSD2</fullName>
    </recommendedName>
</protein>
<keyword evidence="2 6" id="KW-0812">Transmembrane</keyword>
<proteinExistence type="predicted"/>
<feature type="compositionally biased region" description="Acidic residues" evidence="5">
    <location>
        <begin position="19"/>
        <end position="32"/>
    </location>
</feature>
<reference evidence="7 8" key="1">
    <citation type="journal article" date="2018" name="Evol. Lett.">
        <title>Horizontal gene cluster transfer increased hallucinogenic mushroom diversity.</title>
        <authorList>
            <person name="Reynolds H.T."/>
            <person name="Vijayakumar V."/>
            <person name="Gluck-Thaler E."/>
            <person name="Korotkin H.B."/>
            <person name="Matheny P.B."/>
            <person name="Slot J.C."/>
        </authorList>
    </citation>
    <scope>NUCLEOTIDE SEQUENCE [LARGE SCALE GENOMIC DNA]</scope>
    <source>
        <strain evidence="7 8">2629</strain>
    </source>
</reference>
<keyword evidence="3 6" id="KW-1133">Transmembrane helix</keyword>
<sequence length="425" mass="45959">MPARYAPLPNPQSAQDADREMEEAFGLDDEHDDERSVHEETPLTMTTASTRQSSAPHTSSASPVETTALAGAYDFEREYDFPPPGSPPRPSARALPNDFGNSNGLLPTAPVAVPKPRQSWFRRAVGAVLPTHYQRVPTSEGSSRHVVGGGTDNDGVFANVTAKPQPGRVIRTEDGNVHVVPEDSAKEAPPSYVEAQADAVPPYWETTIHAPAALDPNADLIIDDLPTGSLLIFCLNVFISFFFQFVGFLLTYLLHTSHAAKYGARAGLGLTLIQFGLASRGMGFADDTTDGGDSTSGTGTASVNGWPAPPTPSENILNGTTSADPAAYPGEYLSSTSKDWLSFLFMTLGWFLLLTSTIGFWRVKRWEQSVRTPPVPPTAEEAERDRNIRRNLEEVFGIQFDDTNASAQRMDDARLAINLRAAGLI</sequence>
<evidence type="ECO:0000256" key="2">
    <source>
        <dbReference type="ARBA" id="ARBA00022692"/>
    </source>
</evidence>
<dbReference type="GO" id="GO:0005783">
    <property type="term" value="C:endoplasmic reticulum"/>
    <property type="evidence" value="ECO:0007669"/>
    <property type="project" value="TreeGrafter"/>
</dbReference>
<comment type="subcellular location">
    <subcellularLocation>
        <location evidence="1">Membrane</location>
        <topology evidence="1">Multi-pass membrane protein</topology>
    </subcellularLocation>
</comment>
<feature type="compositionally biased region" description="Pro residues" evidence="5">
    <location>
        <begin position="81"/>
        <end position="90"/>
    </location>
</feature>
<evidence type="ECO:0000313" key="7">
    <source>
        <dbReference type="EMBL" id="PPQ71189.1"/>
    </source>
</evidence>
<keyword evidence="4 6" id="KW-0472">Membrane</keyword>
<dbReference type="GO" id="GO:0005794">
    <property type="term" value="C:Golgi apparatus"/>
    <property type="evidence" value="ECO:0007669"/>
    <property type="project" value="TreeGrafter"/>
</dbReference>
<dbReference type="GO" id="GO:0031398">
    <property type="term" value="P:positive regulation of protein ubiquitination"/>
    <property type="evidence" value="ECO:0007669"/>
    <property type="project" value="TreeGrafter"/>
</dbReference>